<name>A0ABW2NVG1_9ACTN</name>
<dbReference type="Pfam" id="PF03551">
    <property type="entry name" value="PadR"/>
    <property type="match status" value="1"/>
</dbReference>
<gene>
    <name evidence="2" type="ORF">ACFQSB_00985</name>
</gene>
<dbReference type="RefSeq" id="WP_380823768.1">
    <property type="nucleotide sequence ID" value="NZ_JBHTCG010000001.1"/>
</dbReference>
<dbReference type="Proteomes" id="UP001596496">
    <property type="component" value="Unassembled WGS sequence"/>
</dbReference>
<comment type="caution">
    <text evidence="2">The sequence shown here is derived from an EMBL/GenBank/DDBJ whole genome shotgun (WGS) entry which is preliminary data.</text>
</comment>
<reference evidence="3" key="1">
    <citation type="journal article" date="2019" name="Int. J. Syst. Evol. Microbiol.">
        <title>The Global Catalogue of Microorganisms (GCM) 10K type strain sequencing project: providing services to taxonomists for standard genome sequencing and annotation.</title>
        <authorList>
            <consortium name="The Broad Institute Genomics Platform"/>
            <consortium name="The Broad Institute Genome Sequencing Center for Infectious Disease"/>
            <person name="Wu L."/>
            <person name="Ma J."/>
        </authorList>
    </citation>
    <scope>NUCLEOTIDE SEQUENCE [LARGE SCALE GENOMIC DNA]</scope>
    <source>
        <strain evidence="3">CECT 7649</strain>
    </source>
</reference>
<dbReference type="InterPro" id="IPR036390">
    <property type="entry name" value="WH_DNA-bd_sf"/>
</dbReference>
<organism evidence="2 3">
    <name type="scientific">Sphaerisporangium rhizosphaerae</name>
    <dbReference type="NCBI Taxonomy" id="2269375"/>
    <lineage>
        <taxon>Bacteria</taxon>
        <taxon>Bacillati</taxon>
        <taxon>Actinomycetota</taxon>
        <taxon>Actinomycetes</taxon>
        <taxon>Streptosporangiales</taxon>
        <taxon>Streptosporangiaceae</taxon>
        <taxon>Sphaerisporangium</taxon>
    </lineage>
</organism>
<evidence type="ECO:0000259" key="1">
    <source>
        <dbReference type="Pfam" id="PF03551"/>
    </source>
</evidence>
<feature type="domain" description="Transcription regulator PadR N-terminal" evidence="1">
    <location>
        <begin position="21"/>
        <end position="89"/>
    </location>
</feature>
<protein>
    <submittedName>
        <fullName evidence="2">PadR family transcriptional regulator</fullName>
    </submittedName>
</protein>
<dbReference type="InterPro" id="IPR005149">
    <property type="entry name" value="Tscrpt_reg_PadR_N"/>
</dbReference>
<dbReference type="PANTHER" id="PTHR43252">
    <property type="entry name" value="TRANSCRIPTIONAL REGULATOR YQJI"/>
    <property type="match status" value="1"/>
</dbReference>
<evidence type="ECO:0000313" key="2">
    <source>
        <dbReference type="EMBL" id="MFC7380757.1"/>
    </source>
</evidence>
<dbReference type="EMBL" id="JBHTCG010000001">
    <property type="protein sequence ID" value="MFC7380757.1"/>
    <property type="molecule type" value="Genomic_DNA"/>
</dbReference>
<evidence type="ECO:0000313" key="3">
    <source>
        <dbReference type="Proteomes" id="UP001596496"/>
    </source>
</evidence>
<dbReference type="Gene3D" id="1.10.10.10">
    <property type="entry name" value="Winged helix-like DNA-binding domain superfamily/Winged helix DNA-binding domain"/>
    <property type="match status" value="1"/>
</dbReference>
<proteinExistence type="predicted"/>
<dbReference type="InterPro" id="IPR036388">
    <property type="entry name" value="WH-like_DNA-bd_sf"/>
</dbReference>
<sequence>MVAMVRRQQEVGRFTDVALLVLISLADGAKHGYRMIHDIEEFSGTSLEPGTLYGALMRLEERGWIEALDAESRRRPYRITDAGRQALAEQLATLRRITGAATTRLGPLWGTA</sequence>
<keyword evidence="3" id="KW-1185">Reference proteome</keyword>
<dbReference type="PANTHER" id="PTHR43252:SF7">
    <property type="entry name" value="TRANSCRIPTIONAL REGULATOR YQJI"/>
    <property type="match status" value="1"/>
</dbReference>
<dbReference type="SUPFAM" id="SSF46785">
    <property type="entry name" value="Winged helix' DNA-binding domain"/>
    <property type="match status" value="1"/>
</dbReference>
<accession>A0ABW2NVG1</accession>